<reference evidence="2" key="1">
    <citation type="submission" date="2018-11" db="EMBL/GenBank/DDBJ databases">
        <title>Complete genome sequence of Paenibacillus sp. ML311-T8.</title>
        <authorList>
            <person name="Nam Y.-D."/>
            <person name="Kang J."/>
            <person name="Chung W.-H."/>
            <person name="Park Y.S."/>
        </authorList>
    </citation>
    <scope>NUCLEOTIDE SEQUENCE [LARGE SCALE GENOMIC DNA]</scope>
    <source>
        <strain evidence="2">ML311-T8</strain>
    </source>
</reference>
<name>A0A6B8RKF6_9BACL</name>
<dbReference type="Pfam" id="PF17132">
    <property type="entry name" value="Glyco_hydro_106"/>
    <property type="match status" value="1"/>
</dbReference>
<dbReference type="Gene3D" id="3.40.50.880">
    <property type="match status" value="1"/>
</dbReference>
<dbReference type="PANTHER" id="PTHR36848:SF2">
    <property type="entry name" value="SECRETED PROTEIN"/>
    <property type="match status" value="1"/>
</dbReference>
<dbReference type="KEGG" id="ppsc:EHS13_14910"/>
<evidence type="ECO:0000313" key="2">
    <source>
        <dbReference type="Proteomes" id="UP000426246"/>
    </source>
</evidence>
<dbReference type="AlphaFoldDB" id="A0A6B8RKF6"/>
<gene>
    <name evidence="1" type="ORF">EHS13_14910</name>
</gene>
<keyword evidence="2" id="KW-1185">Reference proteome</keyword>
<accession>A0A6B8RKF6</accession>
<dbReference type="Proteomes" id="UP000426246">
    <property type="component" value="Chromosome"/>
</dbReference>
<evidence type="ECO:0008006" key="3">
    <source>
        <dbReference type="Google" id="ProtNLM"/>
    </source>
</evidence>
<protein>
    <recommendedName>
        <fullName evidence="3">Glycoside hydrolase</fullName>
    </recommendedName>
</protein>
<dbReference type="InterPro" id="IPR053161">
    <property type="entry name" value="Ulvan_degrading_GH"/>
</dbReference>
<proteinExistence type="predicted"/>
<sequence length="1043" mass="119709">MSEALLIGGFMKKSQLINQFNNPPVEYRSVPFWSWNSKLEQDELDRQVDGFKAQGMGGFMMHVREGLETPYLGEEFIDRIKETVNKAKSAGMYAWLYDEDRYSSGMAGGKVPHIGGDDVRAKALTLLVCESFEVDDLILAVYEAKIVGEDLVTYRLLEETEIGKHQLPIDHVYLVFRREISRKSDWCHGDTYIDILNPRSTEIFLETTYEVYKQAIGAEFGQTVPGIFTDEPSIRGFSEQLDDSEITWISWTDRLPTVFREKRGYEIWSLLPYFFFNGEHSAHFRHDYWHTITELFSEAYTKQIWEWCQDSHLQFTGHFHSEGHLAGSVKRTGAVMPHYRYMDIPGIDTLCEQTNESLTVKQVSSVANQYGLKRVISETYGVTGWDFTFEGRRWLGDWQFVLGVNLLTHHLALYTISGCRKRDYPPSFNYNVNWWEHNHVLEDYYARLGAVLSEGAVVREVLVVHPTTSIWARMGEDVKSKLGSSKASESKELNEYDDAFNRFINTLLGEHYDFDLGDELIIEESGGVEGSHFIVNKAKYKVVVLPMLYNLLGSTLSLLTAYLESGGYIIAVGEIPTHIDGKVSDEWEKLTDYSQLYRVEDCSQLVELLETIIPRQVSITNVSNKEDQRFLYMRRELTDSSVVFIVNNDRDQLHDVDIRLTGYGSVEAWDLLSGKVEELTVTVEEGHLSFVESYGPTDSKLYVIDHSRHPLVLGANDSITSKAETEAPICVTEMEFIHSYTRNAPNVLVLDRCQYAIDEDQWSDDMEVWQAQAQFRSLLDMRQVYANGILQRYFWVNEPHKNNGTAVKLRFSFEVAAIPKELIRFVFEQVERFEIHLNGELVQASPQGWFLDRSMGTVELPGVRIGNNELIVSCAYTHDMEIEDGFLIGDFAINSERQLIEEPNGLHYGDWGVQGYPHYCGSMIYHFEIPIEDMENKKYKLEMGEYKAVTINLKVNGIQAKAIPWRAAGHVDLSPWLVKGDNRLDIEVVGSPRNMLGPLHQKNVEQNWLDWWSFHPPTADATADYRLVPYGLMQPIRISESLL</sequence>
<dbReference type="EMBL" id="CP034235">
    <property type="protein sequence ID" value="QGQ96075.1"/>
    <property type="molecule type" value="Genomic_DNA"/>
</dbReference>
<organism evidence="1 2">
    <name type="scientific">Paenibacillus psychroresistens</name>
    <dbReference type="NCBI Taxonomy" id="1778678"/>
    <lineage>
        <taxon>Bacteria</taxon>
        <taxon>Bacillati</taxon>
        <taxon>Bacillota</taxon>
        <taxon>Bacilli</taxon>
        <taxon>Bacillales</taxon>
        <taxon>Paenibacillaceae</taxon>
        <taxon>Paenibacillus</taxon>
    </lineage>
</organism>
<evidence type="ECO:0000313" key="1">
    <source>
        <dbReference type="EMBL" id="QGQ96075.1"/>
    </source>
</evidence>
<dbReference type="PANTHER" id="PTHR36848">
    <property type="entry name" value="DNA-BINDING PROTEIN (PUTATIVE SECRETED PROTEIN)-RELATED"/>
    <property type="match status" value="1"/>
</dbReference>
<dbReference type="InterPro" id="IPR029062">
    <property type="entry name" value="Class_I_gatase-like"/>
</dbReference>